<dbReference type="GO" id="GO:0008690">
    <property type="term" value="F:3-deoxy-manno-octulosonate cytidylyltransferase activity"/>
    <property type="evidence" value="ECO:0007669"/>
    <property type="project" value="UniProtKB-EC"/>
</dbReference>
<dbReference type="InterPro" id="IPR003329">
    <property type="entry name" value="Cytidylyl_trans"/>
</dbReference>
<reference evidence="1 2" key="1">
    <citation type="journal article" date="2010" name="PLoS ONE">
        <title>The Waddlia genome: a window into chlamydial biology.</title>
        <authorList>
            <person name="Bertelli C."/>
            <person name="Collyn F."/>
            <person name="Croxatto A."/>
            <person name="Ruckert C."/>
            <person name="Polkinghorne A."/>
            <person name="Kebbi-Beghdadi C."/>
            <person name="Goesmann A."/>
            <person name="Vaughan L."/>
            <person name="Greub G."/>
        </authorList>
    </citation>
    <scope>NUCLEOTIDE SEQUENCE [LARGE SCALE GENOMIC DNA]</scope>
    <source>
        <strain evidence="2">ATCC VR-1470 / WSU 86-1044</strain>
    </source>
</reference>
<accession>D6YW45</accession>
<name>D6YW45_WADCW</name>
<dbReference type="KEGG" id="wch:wcw_0996"/>
<evidence type="ECO:0000313" key="1">
    <source>
        <dbReference type="EMBL" id="ADI38356.1"/>
    </source>
</evidence>
<dbReference type="InterPro" id="IPR029044">
    <property type="entry name" value="Nucleotide-diphossugar_trans"/>
</dbReference>
<dbReference type="PANTHER" id="PTHR42866">
    <property type="entry name" value="3-DEOXY-MANNO-OCTULOSONATE CYTIDYLYLTRANSFERASE"/>
    <property type="match status" value="1"/>
</dbReference>
<keyword evidence="1" id="KW-0548">Nucleotidyltransferase</keyword>
<dbReference type="CDD" id="cd02518">
    <property type="entry name" value="GT2_SpsF"/>
    <property type="match status" value="1"/>
</dbReference>
<dbReference type="Proteomes" id="UP000001505">
    <property type="component" value="Chromosome"/>
</dbReference>
<dbReference type="Pfam" id="PF02348">
    <property type="entry name" value="CTP_transf_3"/>
    <property type="match status" value="1"/>
</dbReference>
<dbReference type="RefSeq" id="WP_013182070.1">
    <property type="nucleotide sequence ID" value="NC_014225.1"/>
</dbReference>
<proteinExistence type="predicted"/>
<dbReference type="EC" id="2.7.7.38" evidence="1"/>
<dbReference type="Gene3D" id="3.90.550.10">
    <property type="entry name" value="Spore Coat Polysaccharide Biosynthesis Protein SpsA, Chain A"/>
    <property type="match status" value="1"/>
</dbReference>
<sequence>MNMMEKVSIIIQARSGSSRLSQKAFAEVCGKPLLWHVIERAKLSKRISDIIVATTTRSEDRAILELAKSCNVHAYAGSEEDVLQRYYEAALKNGADVIVRMTGDCPLIHPPTVDAMIALLQEKKADYVCPDPRHRSLETGLEVFTMKTLREMHEKAVENYQREHVTLYLREHPESFKIALHIPDQIFQRKDIRITVDYLEDLELIRIIYRELYREGEIIDLKKVVEFLDQHPEFKDLNIHAKLSKANRLSISDAISEKIIRSVEKEKNG</sequence>
<dbReference type="eggNOG" id="COG1861">
    <property type="taxonomic scope" value="Bacteria"/>
</dbReference>
<gene>
    <name evidence="1" type="primary">spsF</name>
    <name evidence="1" type="ordered locus">wcw_0996</name>
</gene>
<dbReference type="PANTHER" id="PTHR42866:SF1">
    <property type="entry name" value="SPORE COAT POLYSACCHARIDE BIOSYNTHESIS PROTEIN SPSF"/>
    <property type="match status" value="1"/>
</dbReference>
<dbReference type="STRING" id="716544.wcw_0996"/>
<dbReference type="OrthoDB" id="9815559at2"/>
<organism evidence="1 2">
    <name type="scientific">Waddlia chondrophila (strain ATCC VR-1470 / WSU 86-1044)</name>
    <dbReference type="NCBI Taxonomy" id="716544"/>
    <lineage>
        <taxon>Bacteria</taxon>
        <taxon>Pseudomonadati</taxon>
        <taxon>Chlamydiota</taxon>
        <taxon>Chlamydiia</taxon>
        <taxon>Parachlamydiales</taxon>
        <taxon>Waddliaceae</taxon>
        <taxon>Waddlia</taxon>
    </lineage>
</organism>
<dbReference type="GO" id="GO:0005829">
    <property type="term" value="C:cytosol"/>
    <property type="evidence" value="ECO:0007669"/>
    <property type="project" value="TreeGrafter"/>
</dbReference>
<dbReference type="EMBL" id="CP001928">
    <property type="protein sequence ID" value="ADI38356.1"/>
    <property type="molecule type" value="Genomic_DNA"/>
</dbReference>
<protein>
    <submittedName>
        <fullName evidence="1">3-deoxy-manno-octulosonate cytidylyltransferase</fullName>
        <ecNumber evidence="1">2.7.7.38</ecNumber>
    </submittedName>
</protein>
<keyword evidence="1" id="KW-0808">Transferase</keyword>
<dbReference type="HOGENOM" id="CLU_072501_0_0_0"/>
<evidence type="ECO:0000313" key="2">
    <source>
        <dbReference type="Proteomes" id="UP000001505"/>
    </source>
</evidence>
<dbReference type="SUPFAM" id="SSF53448">
    <property type="entry name" value="Nucleotide-diphospho-sugar transferases"/>
    <property type="match status" value="1"/>
</dbReference>
<keyword evidence="2" id="KW-1185">Reference proteome</keyword>
<dbReference type="AlphaFoldDB" id="D6YW45"/>